<name>A0AAQ3WK01_PASNO</name>
<proteinExistence type="predicted"/>
<feature type="compositionally biased region" description="Polar residues" evidence="1">
    <location>
        <begin position="1"/>
        <end position="22"/>
    </location>
</feature>
<dbReference type="EMBL" id="CP144747">
    <property type="protein sequence ID" value="WVZ64166.1"/>
    <property type="molecule type" value="Genomic_DNA"/>
</dbReference>
<dbReference type="Proteomes" id="UP001341281">
    <property type="component" value="Chromosome 03"/>
</dbReference>
<feature type="compositionally biased region" description="Polar residues" evidence="1">
    <location>
        <begin position="48"/>
        <end position="69"/>
    </location>
</feature>
<accession>A0AAQ3WK01</accession>
<evidence type="ECO:0000313" key="2">
    <source>
        <dbReference type="EMBL" id="WVZ64166.1"/>
    </source>
</evidence>
<gene>
    <name evidence="2" type="ORF">U9M48_013729</name>
</gene>
<evidence type="ECO:0000256" key="1">
    <source>
        <dbReference type="SAM" id="MobiDB-lite"/>
    </source>
</evidence>
<evidence type="ECO:0000313" key="3">
    <source>
        <dbReference type="Proteomes" id="UP001341281"/>
    </source>
</evidence>
<organism evidence="2 3">
    <name type="scientific">Paspalum notatum var. saurae</name>
    <dbReference type="NCBI Taxonomy" id="547442"/>
    <lineage>
        <taxon>Eukaryota</taxon>
        <taxon>Viridiplantae</taxon>
        <taxon>Streptophyta</taxon>
        <taxon>Embryophyta</taxon>
        <taxon>Tracheophyta</taxon>
        <taxon>Spermatophyta</taxon>
        <taxon>Magnoliopsida</taxon>
        <taxon>Liliopsida</taxon>
        <taxon>Poales</taxon>
        <taxon>Poaceae</taxon>
        <taxon>PACMAD clade</taxon>
        <taxon>Panicoideae</taxon>
        <taxon>Andropogonodae</taxon>
        <taxon>Paspaleae</taxon>
        <taxon>Paspalinae</taxon>
        <taxon>Paspalum</taxon>
    </lineage>
</organism>
<dbReference type="AlphaFoldDB" id="A0AAQ3WK01"/>
<reference evidence="2 3" key="1">
    <citation type="submission" date="2024-02" db="EMBL/GenBank/DDBJ databases">
        <title>High-quality chromosome-scale genome assembly of Pensacola bahiagrass (Paspalum notatum Flugge var. saurae).</title>
        <authorList>
            <person name="Vega J.M."/>
            <person name="Podio M."/>
            <person name="Orjuela J."/>
            <person name="Siena L.A."/>
            <person name="Pessino S.C."/>
            <person name="Combes M.C."/>
            <person name="Mariac C."/>
            <person name="Albertini E."/>
            <person name="Pupilli F."/>
            <person name="Ortiz J.P.A."/>
            <person name="Leblanc O."/>
        </authorList>
    </citation>
    <scope>NUCLEOTIDE SEQUENCE [LARGE SCALE GENOMIC DNA]</scope>
    <source>
        <strain evidence="2">R1</strain>
        <tissue evidence="2">Leaf</tissue>
    </source>
</reference>
<protein>
    <submittedName>
        <fullName evidence="2">Uncharacterized protein</fullName>
    </submittedName>
</protein>
<keyword evidence="3" id="KW-1185">Reference proteome</keyword>
<sequence>MSSMGTPLVSGSKSATTKSVVLTKQAAKNKKKKSTNLRWHSMAKPSSGGITSLGTSHPSRPQDHANPST</sequence>
<feature type="region of interest" description="Disordered" evidence="1">
    <location>
        <begin position="1"/>
        <end position="69"/>
    </location>
</feature>